<gene>
    <name evidence="1" type="ORF">SCF082_LOCUS2114</name>
</gene>
<sequence>MQLHRAVANVQVKGCEVLGYLCQQGPAPPEAWEAVVAALRRFPCRYPVVSNVMAALRRWLEPVSQNQELGDVAAGGDPEEGQLRQGLRGGKDFVRAEMEIIENSLFVYSLLAGIPALLKEATDGGLVMKSATVQVLCDLCRSFQHLVAKESELIRRCVPGLLQSELTAGREGELSQEVVELQRRCEMLNGLHGSPEITIHIST</sequence>
<evidence type="ECO:0000313" key="2">
    <source>
        <dbReference type="Proteomes" id="UP001642464"/>
    </source>
</evidence>
<dbReference type="EMBL" id="CAXAMM010001047">
    <property type="protein sequence ID" value="CAK8990154.1"/>
    <property type="molecule type" value="Genomic_DNA"/>
</dbReference>
<evidence type="ECO:0000313" key="1">
    <source>
        <dbReference type="EMBL" id="CAK8990154.1"/>
    </source>
</evidence>
<accession>A0ABP0HLX0</accession>
<keyword evidence="2" id="KW-1185">Reference proteome</keyword>
<dbReference type="Proteomes" id="UP001642464">
    <property type="component" value="Unassembled WGS sequence"/>
</dbReference>
<protein>
    <submittedName>
        <fullName evidence="1">Uncharacterized protein</fullName>
    </submittedName>
</protein>
<reference evidence="1 2" key="1">
    <citation type="submission" date="2024-02" db="EMBL/GenBank/DDBJ databases">
        <authorList>
            <person name="Chen Y."/>
            <person name="Shah S."/>
            <person name="Dougan E. K."/>
            <person name="Thang M."/>
            <person name="Chan C."/>
        </authorList>
    </citation>
    <scope>NUCLEOTIDE SEQUENCE [LARGE SCALE GENOMIC DNA]</scope>
</reference>
<organism evidence="1 2">
    <name type="scientific">Durusdinium trenchii</name>
    <dbReference type="NCBI Taxonomy" id="1381693"/>
    <lineage>
        <taxon>Eukaryota</taxon>
        <taxon>Sar</taxon>
        <taxon>Alveolata</taxon>
        <taxon>Dinophyceae</taxon>
        <taxon>Suessiales</taxon>
        <taxon>Symbiodiniaceae</taxon>
        <taxon>Durusdinium</taxon>
    </lineage>
</organism>
<comment type="caution">
    <text evidence="1">The sequence shown here is derived from an EMBL/GenBank/DDBJ whole genome shotgun (WGS) entry which is preliminary data.</text>
</comment>
<name>A0ABP0HLX0_9DINO</name>
<proteinExistence type="predicted"/>